<name>A0A927B8C5_9BACT</name>
<organism evidence="1 2">
    <name type="scientific">Spirosoma validum</name>
    <dbReference type="NCBI Taxonomy" id="2771355"/>
    <lineage>
        <taxon>Bacteria</taxon>
        <taxon>Pseudomonadati</taxon>
        <taxon>Bacteroidota</taxon>
        <taxon>Cytophagia</taxon>
        <taxon>Cytophagales</taxon>
        <taxon>Cytophagaceae</taxon>
        <taxon>Spirosoma</taxon>
    </lineage>
</organism>
<evidence type="ECO:0000313" key="2">
    <source>
        <dbReference type="Proteomes" id="UP000653797"/>
    </source>
</evidence>
<comment type="caution">
    <text evidence="1">The sequence shown here is derived from an EMBL/GenBank/DDBJ whole genome shotgun (WGS) entry which is preliminary data.</text>
</comment>
<protein>
    <submittedName>
        <fullName evidence="1">Uncharacterized protein</fullName>
    </submittedName>
</protein>
<accession>A0A927B8C5</accession>
<evidence type="ECO:0000313" key="1">
    <source>
        <dbReference type="EMBL" id="MBD2757143.1"/>
    </source>
</evidence>
<sequence length="57" mass="6407">MTTLLENYILQVAIHYIDQVDAELQTRLINLLLEVGRESGQAAELTPTELPQAISRN</sequence>
<dbReference type="Proteomes" id="UP000653797">
    <property type="component" value="Unassembled WGS sequence"/>
</dbReference>
<gene>
    <name evidence="1" type="ORF">IC230_29970</name>
</gene>
<dbReference type="AlphaFoldDB" id="A0A927B8C5"/>
<dbReference type="EMBL" id="JACXAA010000017">
    <property type="protein sequence ID" value="MBD2757143.1"/>
    <property type="molecule type" value="Genomic_DNA"/>
</dbReference>
<keyword evidence="2" id="KW-1185">Reference proteome</keyword>
<proteinExistence type="predicted"/>
<reference evidence="1" key="1">
    <citation type="submission" date="2020-09" db="EMBL/GenBank/DDBJ databases">
        <authorList>
            <person name="Kim M.K."/>
        </authorList>
    </citation>
    <scope>NUCLEOTIDE SEQUENCE</scope>
    <source>
        <strain evidence="1">BT704</strain>
    </source>
</reference>
<dbReference type="RefSeq" id="WP_191042762.1">
    <property type="nucleotide sequence ID" value="NZ_JACXAA010000017.1"/>
</dbReference>